<keyword evidence="5 8" id="KW-1133">Transmembrane helix</keyword>
<dbReference type="SUPFAM" id="SSF48726">
    <property type="entry name" value="Immunoglobulin"/>
    <property type="match status" value="1"/>
</dbReference>
<keyword evidence="3 8" id="KW-0812">Transmembrane</keyword>
<evidence type="ECO:0000256" key="9">
    <source>
        <dbReference type="SAM" id="SignalP"/>
    </source>
</evidence>
<keyword evidence="6 8" id="KW-0472">Membrane</keyword>
<evidence type="ECO:0000256" key="5">
    <source>
        <dbReference type="ARBA" id="ARBA00022989"/>
    </source>
</evidence>
<keyword evidence="11" id="KW-1185">Reference proteome</keyword>
<dbReference type="InterPro" id="IPR007110">
    <property type="entry name" value="Ig-like_dom"/>
</dbReference>
<accession>A0A7I5EBP2</accession>
<evidence type="ECO:0000256" key="3">
    <source>
        <dbReference type="ARBA" id="ARBA00022692"/>
    </source>
</evidence>
<dbReference type="InterPro" id="IPR013783">
    <property type="entry name" value="Ig-like_fold"/>
</dbReference>
<evidence type="ECO:0000259" key="10">
    <source>
        <dbReference type="PROSITE" id="PS50835"/>
    </source>
</evidence>
<evidence type="ECO:0000256" key="1">
    <source>
        <dbReference type="ARBA" id="ARBA00004479"/>
    </source>
</evidence>
<dbReference type="PROSITE" id="PS50835">
    <property type="entry name" value="IG_LIKE"/>
    <property type="match status" value="1"/>
</dbReference>
<feature type="domain" description="Ig-like" evidence="10">
    <location>
        <begin position="346"/>
        <end position="425"/>
    </location>
</feature>
<keyword evidence="4 9" id="KW-0732">Signal</keyword>
<comment type="similarity">
    <text evidence="2">Belongs to the FAM187 family.</text>
</comment>
<keyword evidence="7" id="KW-0325">Glycoprotein</keyword>
<dbReference type="OMA" id="DSDEYFC"/>
<reference evidence="12" key="1">
    <citation type="submission" date="2020-12" db="UniProtKB">
        <authorList>
            <consortium name="WormBaseParasite"/>
        </authorList>
    </citation>
    <scope>IDENTIFICATION</scope>
    <source>
        <strain evidence="12">MHco3</strain>
    </source>
</reference>
<dbReference type="Gene3D" id="2.60.40.10">
    <property type="entry name" value="Immunoglobulins"/>
    <property type="match status" value="1"/>
</dbReference>
<dbReference type="OrthoDB" id="5794427at2759"/>
<dbReference type="PANTHER" id="PTHR32178:SF6">
    <property type="entry name" value="IG-LIKE DOMAIN-CONTAINING PROTEIN"/>
    <property type="match status" value="1"/>
</dbReference>
<feature type="chain" id="PRO_5029720595" evidence="9">
    <location>
        <begin position="16"/>
        <end position="475"/>
    </location>
</feature>
<evidence type="ECO:0000256" key="2">
    <source>
        <dbReference type="ARBA" id="ARBA00008727"/>
    </source>
</evidence>
<dbReference type="InterPro" id="IPR003599">
    <property type="entry name" value="Ig_sub"/>
</dbReference>
<evidence type="ECO:0000256" key="6">
    <source>
        <dbReference type="ARBA" id="ARBA00023136"/>
    </source>
</evidence>
<name>A0A7I5EBP2_HAECO</name>
<comment type="subcellular location">
    <subcellularLocation>
        <location evidence="1">Membrane</location>
        <topology evidence="1">Single-pass type I membrane protein</topology>
    </subcellularLocation>
</comment>
<dbReference type="PANTHER" id="PTHR32178">
    <property type="entry name" value="FAM187"/>
    <property type="match status" value="1"/>
</dbReference>
<protein>
    <submittedName>
        <fullName evidence="12">Ig-like domain-containing protein</fullName>
    </submittedName>
</protein>
<proteinExistence type="inferred from homology"/>
<dbReference type="AlphaFoldDB" id="A0A7I5EBP2"/>
<evidence type="ECO:0000313" key="12">
    <source>
        <dbReference type="WBParaSite" id="HCON_00125770-00001"/>
    </source>
</evidence>
<evidence type="ECO:0000256" key="8">
    <source>
        <dbReference type="SAM" id="Phobius"/>
    </source>
</evidence>
<evidence type="ECO:0000313" key="11">
    <source>
        <dbReference type="Proteomes" id="UP000025227"/>
    </source>
</evidence>
<dbReference type="InterPro" id="IPR036179">
    <property type="entry name" value="Ig-like_dom_sf"/>
</dbReference>
<organism evidence="11 12">
    <name type="scientific">Haemonchus contortus</name>
    <name type="common">Barber pole worm</name>
    <dbReference type="NCBI Taxonomy" id="6289"/>
    <lineage>
        <taxon>Eukaryota</taxon>
        <taxon>Metazoa</taxon>
        <taxon>Ecdysozoa</taxon>
        <taxon>Nematoda</taxon>
        <taxon>Chromadorea</taxon>
        <taxon>Rhabditida</taxon>
        <taxon>Rhabditina</taxon>
        <taxon>Rhabditomorpha</taxon>
        <taxon>Strongyloidea</taxon>
        <taxon>Trichostrongylidae</taxon>
        <taxon>Haemonchus</taxon>
    </lineage>
</organism>
<sequence length="475" mass="55026">MLLGWLAFLIPIIETINVELKKQYENYRLCIKRRENILSEANYVQVVTLAKGADVTLPCFSCVSPENAIEIESTYKPSAGSIGRAFIAAFDFFKEKILRSTNKIRDVNKWKYDWQRAIMGQDWRLLTKMHETGIRVEKIADKVKRFLARDNARIRVGDRYELRITNVDRNITGYYRCVNKHGKNRVVSSMYYLDVISRANIKMIKSKLDEIPSAVTIKEEKLSGKLKAKPVISPWSECSKCGEEIGEQARSIQCMIEPDGPLSHLPPASTWIHLFGTVPCYSTLVPLEQRRQFASSTTFVQYRPCWRACTTQLAVDRNLTSVDELGETRLLDYIPKGEFLFGEILPRLLAPVVRRNYLAIEGDPVIFTCELPVDDPTGVQWFSKRKGAIQFKTIEKQFKGRFLFDELSRLYITKLEMEDSDEYFCYTSEKVLMGVHYLRVLENDRTREYVANIEMFFRFAAFTFIFVLMIGQVMK</sequence>
<dbReference type="Proteomes" id="UP000025227">
    <property type="component" value="Unplaced"/>
</dbReference>
<feature type="transmembrane region" description="Helical" evidence="8">
    <location>
        <begin position="455"/>
        <end position="474"/>
    </location>
</feature>
<dbReference type="SMART" id="SM00409">
    <property type="entry name" value="IG"/>
    <property type="match status" value="2"/>
</dbReference>
<evidence type="ECO:0000256" key="7">
    <source>
        <dbReference type="ARBA" id="ARBA00023180"/>
    </source>
</evidence>
<feature type="signal peptide" evidence="9">
    <location>
        <begin position="1"/>
        <end position="15"/>
    </location>
</feature>
<dbReference type="InterPro" id="IPR039311">
    <property type="entry name" value="FAM187A/B"/>
</dbReference>
<dbReference type="GO" id="GO:0016020">
    <property type="term" value="C:membrane"/>
    <property type="evidence" value="ECO:0007669"/>
    <property type="project" value="UniProtKB-SubCell"/>
</dbReference>
<dbReference type="WBParaSite" id="HCON_00125770-00001">
    <property type="protein sequence ID" value="HCON_00125770-00001"/>
    <property type="gene ID" value="HCON_00125770"/>
</dbReference>
<evidence type="ECO:0000256" key="4">
    <source>
        <dbReference type="ARBA" id="ARBA00022729"/>
    </source>
</evidence>